<reference evidence="6 7" key="1">
    <citation type="submission" date="2014-08" db="EMBL/GenBank/DDBJ databases">
        <title>Genome sequences of NCPPB Pectobacterium isolates.</title>
        <authorList>
            <person name="Glover R.H."/>
            <person name="Sapp M."/>
            <person name="Elphinstone J."/>
        </authorList>
    </citation>
    <scope>NUCLEOTIDE SEQUENCE [LARGE SCALE GENOMIC DNA]</scope>
    <source>
        <strain evidence="6 7">NCPPB 2795</strain>
    </source>
</reference>
<evidence type="ECO:0000313" key="6">
    <source>
        <dbReference type="EMBL" id="KFX07108.1"/>
    </source>
</evidence>
<dbReference type="EMBL" id="JQHM01000001">
    <property type="protein sequence ID" value="KFX07108.1"/>
    <property type="molecule type" value="Genomic_DNA"/>
</dbReference>
<gene>
    <name evidence="6" type="ORF">KP22_03190</name>
</gene>
<organism evidence="6 7">
    <name type="scientific">Pectobacterium betavasculorum</name>
    <dbReference type="NCBI Taxonomy" id="55207"/>
    <lineage>
        <taxon>Bacteria</taxon>
        <taxon>Pseudomonadati</taxon>
        <taxon>Pseudomonadota</taxon>
        <taxon>Gammaproteobacteria</taxon>
        <taxon>Enterobacterales</taxon>
        <taxon>Pectobacteriaceae</taxon>
        <taxon>Pectobacterium</taxon>
    </lineage>
</organism>
<evidence type="ECO:0000313" key="7">
    <source>
        <dbReference type="Proteomes" id="UP000032874"/>
    </source>
</evidence>
<dbReference type="InterPro" id="IPR036388">
    <property type="entry name" value="WH-like_DNA-bd_sf"/>
</dbReference>
<dbReference type="InterPro" id="IPR036390">
    <property type="entry name" value="WH_DNA-bd_sf"/>
</dbReference>
<dbReference type="GO" id="GO:0000976">
    <property type="term" value="F:transcription cis-regulatory region binding"/>
    <property type="evidence" value="ECO:0007669"/>
    <property type="project" value="TreeGrafter"/>
</dbReference>
<dbReference type="PANTHER" id="PTHR30126:SF98">
    <property type="entry name" value="HTH-TYPE TRANSCRIPTIONAL ACTIVATOR BAUR"/>
    <property type="match status" value="1"/>
</dbReference>
<sequence length="313" mass="34527">MRLDKLEIRWLKLFCKIVEKQGITNAQAVTGLSQPVLSHYLSRLEDTLGLVLCERGRGGFALTTEGEVVYQEAKSVIATLDDFANRLARIKHQLIGEARIGCLDNTVTHPAKVISNAIGKLYVQSPDVAVELEIGDYTPLMERLKNGHIDIILSVLPDDVPPDIYFQPVFVEKSYFYSTSENAARIEKEWRDGTLNPNRLLIGGHALHEISKQLGPVAKKGLQNTAWNVEGSLLLLLAGTHVGFLPDHYANKWVENGQLTAISPEKLKLTSIFYLVRNAKQRLSPVAEALWNNMVEAGQDSLASLDAASSGSS</sequence>
<dbReference type="Proteomes" id="UP000032874">
    <property type="component" value="Unassembled WGS sequence"/>
</dbReference>
<evidence type="ECO:0000256" key="4">
    <source>
        <dbReference type="ARBA" id="ARBA00023163"/>
    </source>
</evidence>
<dbReference type="Gene3D" id="3.40.190.10">
    <property type="entry name" value="Periplasmic binding protein-like II"/>
    <property type="match status" value="1"/>
</dbReference>
<keyword evidence="4" id="KW-0804">Transcription</keyword>
<evidence type="ECO:0000256" key="2">
    <source>
        <dbReference type="ARBA" id="ARBA00023015"/>
    </source>
</evidence>
<evidence type="ECO:0000259" key="5">
    <source>
        <dbReference type="PROSITE" id="PS50931"/>
    </source>
</evidence>
<dbReference type="Pfam" id="PF00126">
    <property type="entry name" value="HTH_1"/>
    <property type="match status" value="1"/>
</dbReference>
<dbReference type="RefSeq" id="WP_039322313.1">
    <property type="nucleotide sequence ID" value="NZ_JAODTE010000001.1"/>
</dbReference>
<dbReference type="SUPFAM" id="SSF46785">
    <property type="entry name" value="Winged helix' DNA-binding domain"/>
    <property type="match status" value="1"/>
</dbReference>
<comment type="similarity">
    <text evidence="1">Belongs to the LysR transcriptional regulatory family.</text>
</comment>
<keyword evidence="2" id="KW-0805">Transcription regulation</keyword>
<name>A0A093UFT1_9GAMM</name>
<evidence type="ECO:0000256" key="3">
    <source>
        <dbReference type="ARBA" id="ARBA00023125"/>
    </source>
</evidence>
<accession>A0A093UFT1</accession>
<dbReference type="InterPro" id="IPR000847">
    <property type="entry name" value="LysR_HTH_N"/>
</dbReference>
<dbReference type="PANTHER" id="PTHR30126">
    <property type="entry name" value="HTH-TYPE TRANSCRIPTIONAL REGULATOR"/>
    <property type="match status" value="1"/>
</dbReference>
<dbReference type="PROSITE" id="PS50931">
    <property type="entry name" value="HTH_LYSR"/>
    <property type="match status" value="1"/>
</dbReference>
<dbReference type="eggNOG" id="COG0583">
    <property type="taxonomic scope" value="Bacteria"/>
</dbReference>
<dbReference type="CDD" id="cd05466">
    <property type="entry name" value="PBP2_LTTR_substrate"/>
    <property type="match status" value="1"/>
</dbReference>
<comment type="caution">
    <text evidence="6">The sequence shown here is derived from an EMBL/GenBank/DDBJ whole genome shotgun (WGS) entry which is preliminary data.</text>
</comment>
<dbReference type="STRING" id="55207.KP22_03190"/>
<proteinExistence type="inferred from homology"/>
<feature type="domain" description="HTH lysR-type" evidence="5">
    <location>
        <begin position="6"/>
        <end position="63"/>
    </location>
</feature>
<dbReference type="Gene3D" id="1.10.10.10">
    <property type="entry name" value="Winged helix-like DNA-binding domain superfamily/Winged helix DNA-binding domain"/>
    <property type="match status" value="1"/>
</dbReference>
<protein>
    <submittedName>
        <fullName evidence="6">LysR family transcriptional regulator</fullName>
    </submittedName>
</protein>
<keyword evidence="3" id="KW-0238">DNA-binding</keyword>
<dbReference type="InterPro" id="IPR005119">
    <property type="entry name" value="LysR_subst-bd"/>
</dbReference>
<dbReference type="Pfam" id="PF03466">
    <property type="entry name" value="LysR_substrate"/>
    <property type="match status" value="1"/>
</dbReference>
<dbReference type="GO" id="GO:0003700">
    <property type="term" value="F:DNA-binding transcription factor activity"/>
    <property type="evidence" value="ECO:0007669"/>
    <property type="project" value="InterPro"/>
</dbReference>
<dbReference type="SUPFAM" id="SSF53850">
    <property type="entry name" value="Periplasmic binding protein-like II"/>
    <property type="match status" value="1"/>
</dbReference>
<dbReference type="AlphaFoldDB" id="A0A093UFT1"/>
<evidence type="ECO:0000256" key="1">
    <source>
        <dbReference type="ARBA" id="ARBA00009437"/>
    </source>
</evidence>